<reference evidence="3" key="2">
    <citation type="submission" date="2022-08" db="EMBL/GenBank/DDBJ databases">
        <title>Complete genome sequence of 14 non-tuberculosis mycobacteria type-strains.</title>
        <authorList>
            <person name="Igarashi Y."/>
            <person name="Osugi A."/>
            <person name="Mitarai S."/>
        </authorList>
    </citation>
    <scope>NUCLEOTIDE SEQUENCE</scope>
    <source>
        <strain evidence="3">ATCC 51985</strain>
        <plasmid evidence="3">unnamed1</plasmid>
    </source>
</reference>
<keyword evidence="3" id="KW-0614">Plasmid</keyword>
<keyword evidence="5" id="KW-1185">Reference proteome</keyword>
<dbReference type="AlphaFoldDB" id="A0A0E3WEF3"/>
<dbReference type="EMBL" id="CP092424">
    <property type="protein sequence ID" value="ULP45517.1"/>
    <property type="molecule type" value="Genomic_DNA"/>
</dbReference>
<name>A0A0E3WEF3_MYCLN</name>
<dbReference type="EMBL" id="CTEE01000003">
    <property type="protein sequence ID" value="CQD24778.1"/>
    <property type="molecule type" value="Genomic_DNA"/>
</dbReference>
<proteinExistence type="predicted"/>
<dbReference type="Gene3D" id="1.10.260.40">
    <property type="entry name" value="lambda repressor-like DNA-binding domains"/>
    <property type="match status" value="1"/>
</dbReference>
<dbReference type="InterPro" id="IPR010982">
    <property type="entry name" value="Lambda_DNA-bd_dom_sf"/>
</dbReference>
<evidence type="ECO:0000313" key="5">
    <source>
        <dbReference type="Proteomes" id="UP001055171"/>
    </source>
</evidence>
<sequence length="173" mass="19681">MGDRGQLLQQVILETGTTQTQLARFSGVHQPSISQFLSGKVDLSDDQLDRLLSCMGYRVEVSRSAVAVELTRAERRSWMLHRQLATHLTRLTVEQWSDTIEENLRRLRHGVTGQPHTDNIDRWAKLIKSRDVSGLRRALTGLGREHIEMREVSPMGGLLSEQERTDVLKRLAS</sequence>
<dbReference type="PROSITE" id="PS50943">
    <property type="entry name" value="HTH_CROC1"/>
    <property type="match status" value="1"/>
</dbReference>
<organism evidence="2 4">
    <name type="scientific">Mycobacterium lentiflavum</name>
    <dbReference type="NCBI Taxonomy" id="141349"/>
    <lineage>
        <taxon>Bacteria</taxon>
        <taxon>Bacillati</taxon>
        <taxon>Actinomycetota</taxon>
        <taxon>Actinomycetes</taxon>
        <taxon>Mycobacteriales</taxon>
        <taxon>Mycobacteriaceae</taxon>
        <taxon>Mycobacterium</taxon>
        <taxon>Mycobacterium simiae complex</taxon>
    </lineage>
</organism>
<dbReference type="SMART" id="SM00530">
    <property type="entry name" value="HTH_XRE"/>
    <property type="match status" value="1"/>
</dbReference>
<accession>A0A0E3WEF3</accession>
<dbReference type="CDD" id="cd00093">
    <property type="entry name" value="HTH_XRE"/>
    <property type="match status" value="1"/>
</dbReference>
<geneLocation type="plasmid" evidence="3 5">
    <name>unnamed1</name>
</geneLocation>
<dbReference type="GO" id="GO:0003677">
    <property type="term" value="F:DNA binding"/>
    <property type="evidence" value="ECO:0007669"/>
    <property type="project" value="InterPro"/>
</dbReference>
<feature type="domain" description="HTH cro/C1-type" evidence="1">
    <location>
        <begin position="8"/>
        <end position="62"/>
    </location>
</feature>
<evidence type="ECO:0000313" key="3">
    <source>
        <dbReference type="EMBL" id="ULP45517.1"/>
    </source>
</evidence>
<dbReference type="InterPro" id="IPR001387">
    <property type="entry name" value="Cro/C1-type_HTH"/>
</dbReference>
<evidence type="ECO:0000313" key="2">
    <source>
        <dbReference type="EMBL" id="CQD24778.1"/>
    </source>
</evidence>
<evidence type="ECO:0000259" key="1">
    <source>
        <dbReference type="PROSITE" id="PS50943"/>
    </source>
</evidence>
<dbReference type="RefSeq" id="WP_239723506.1">
    <property type="nucleotide sequence ID" value="NZ_CP092424.2"/>
</dbReference>
<dbReference type="Pfam" id="PF01381">
    <property type="entry name" value="HTH_3"/>
    <property type="match status" value="1"/>
</dbReference>
<dbReference type="Proteomes" id="UP001055171">
    <property type="component" value="Plasmid unnamed1"/>
</dbReference>
<protein>
    <submittedName>
        <fullName evidence="2">Helix-turn-helix domain-containing protein</fullName>
    </submittedName>
</protein>
<gene>
    <name evidence="2" type="ORF">BN1232_06374</name>
    <name evidence="3" type="ORF">MJO58_27615</name>
</gene>
<dbReference type="SUPFAM" id="SSF47413">
    <property type="entry name" value="lambda repressor-like DNA-binding domains"/>
    <property type="match status" value="1"/>
</dbReference>
<dbReference type="Proteomes" id="UP000199251">
    <property type="component" value="Unassembled WGS sequence"/>
</dbReference>
<reference evidence="2 4" key="1">
    <citation type="submission" date="2015-03" db="EMBL/GenBank/DDBJ databases">
        <authorList>
            <person name="Urmite Genomes"/>
        </authorList>
    </citation>
    <scope>NUCLEOTIDE SEQUENCE [LARGE SCALE GENOMIC DNA]</scope>
    <source>
        <strain evidence="2 4">CSUR P1491</strain>
    </source>
</reference>
<evidence type="ECO:0000313" key="4">
    <source>
        <dbReference type="Proteomes" id="UP000199251"/>
    </source>
</evidence>